<keyword evidence="21" id="KW-1185">Reference proteome</keyword>
<dbReference type="Gene3D" id="3.90.550.10">
    <property type="entry name" value="Spore Coat Polysaccharide Biosynthesis Protein SpsA, Chain A"/>
    <property type="match status" value="1"/>
</dbReference>
<dbReference type="OMA" id="WYKRIHV"/>
<reference evidence="20" key="1">
    <citation type="submission" date="2022-11" db="UniProtKB">
        <authorList>
            <consortium name="EnsemblMetazoa"/>
        </authorList>
    </citation>
    <scope>IDENTIFICATION</scope>
</reference>
<evidence type="ECO:0000256" key="18">
    <source>
        <dbReference type="SAM" id="MobiDB-lite"/>
    </source>
</evidence>
<evidence type="ECO:0000256" key="1">
    <source>
        <dbReference type="ARBA" id="ARBA00001936"/>
    </source>
</evidence>
<sequence>MAMHRRGRYSLPMAIAALLVLALAPLLLLVISRDPSLIPLSDPGGIQGGSPLQIMARHRGRQLPWKMDESVDPATVRHDTRRHGASLLQRPQNLSYSHPKEPQEQSTIQSRNVVPAELKDTMGNYELNEPAPRRRGVGENGVPAKLLASEQALYEQSYKEYGFNMVVSDRISLDRALPDIRDPQCKYWHYPATLPSTSVVVVFHNEGWSTLIRTVHSIINMTPSHLLLEIVMVDDFSEKEHLKDSLEEYIAQPQFEGKIKLFRNTKREGLIRSRITGSRQSHGEVITFLDAHCECNVNWLPPLLAEIAADRKVVVCPTVDAIEADTFAYGPQIDGLCRGAFDWEFWYKRIHVDYSKERLGMKYSSQTYDSPVMAGGLFAIDRSYFFELGGYDPGLQIWGGENFEISFKIWMCGGKLKFVPCSRVGHIYRKGVPYTYPDLGTGVSVVRTNYMRVAAVWLDEYEDFFYANQPELRGKPYGNITEQVNFRRRHCPKSFDWFMKEVAFDTLERFPLPPVNRLWGEIRGLYSDICLDTMGRDETDGRIGASRCHGLGGNQLFRLNVAGELAFHGYCLVPAGDRVIIRDCGHVGKTTIWEFDEGTGQIREMNTPNCIHLDMGTFEVTLKDCDINLSAQKFQIAPPTPR</sequence>
<accession>A0A914BB95</accession>
<dbReference type="Pfam" id="PF00535">
    <property type="entry name" value="Glycos_transf_2"/>
    <property type="match status" value="1"/>
</dbReference>
<proteinExistence type="inferred from homology"/>
<keyword evidence="13" id="KW-0472">Membrane</keyword>
<evidence type="ECO:0000256" key="13">
    <source>
        <dbReference type="ARBA" id="ARBA00023136"/>
    </source>
</evidence>
<dbReference type="SUPFAM" id="SSF50370">
    <property type="entry name" value="Ricin B-like lectins"/>
    <property type="match status" value="1"/>
</dbReference>
<dbReference type="FunFam" id="3.90.550.10:FF:000053">
    <property type="entry name" value="Polypeptide N-acetylgalactosaminyltransferase"/>
    <property type="match status" value="1"/>
</dbReference>
<keyword evidence="14 17" id="KW-1015">Disulfide bond</keyword>
<comment type="similarity">
    <text evidence="4 17">Belongs to the glycosyltransferase 2 family. GalNAc-T subfamily.</text>
</comment>
<dbReference type="EnsemblMetazoa" id="XM_038217187.1">
    <property type="protein sequence ID" value="XP_038073115.1"/>
    <property type="gene ID" value="LOC119741439"/>
</dbReference>
<keyword evidence="11" id="KW-1133">Transmembrane helix</keyword>
<evidence type="ECO:0000259" key="19">
    <source>
        <dbReference type="SMART" id="SM00458"/>
    </source>
</evidence>
<keyword evidence="12 17" id="KW-0333">Golgi apparatus</keyword>
<organism evidence="20 21">
    <name type="scientific">Patiria miniata</name>
    <name type="common">Bat star</name>
    <name type="synonym">Asterina miniata</name>
    <dbReference type="NCBI Taxonomy" id="46514"/>
    <lineage>
        <taxon>Eukaryota</taxon>
        <taxon>Metazoa</taxon>
        <taxon>Echinodermata</taxon>
        <taxon>Eleutherozoa</taxon>
        <taxon>Asterozoa</taxon>
        <taxon>Asteroidea</taxon>
        <taxon>Valvatacea</taxon>
        <taxon>Valvatida</taxon>
        <taxon>Asterinidae</taxon>
        <taxon>Patiria</taxon>
    </lineage>
</organism>
<evidence type="ECO:0000313" key="20">
    <source>
        <dbReference type="EnsemblMetazoa" id="XP_038073115.1"/>
    </source>
</evidence>
<dbReference type="Pfam" id="PF00652">
    <property type="entry name" value="Ricin_B_lectin"/>
    <property type="match status" value="1"/>
</dbReference>
<evidence type="ECO:0000256" key="9">
    <source>
        <dbReference type="ARBA" id="ARBA00022734"/>
    </source>
</evidence>
<evidence type="ECO:0000256" key="15">
    <source>
        <dbReference type="ARBA" id="ARBA00023180"/>
    </source>
</evidence>
<feature type="region of interest" description="Disordered" evidence="18">
    <location>
        <begin position="86"/>
        <end position="109"/>
    </location>
</feature>
<dbReference type="PANTHER" id="PTHR11675:SF68">
    <property type="entry name" value="N-ACETYLGALACTOSAMINYLTRANSFERASE 7"/>
    <property type="match status" value="1"/>
</dbReference>
<dbReference type="GeneID" id="119741439"/>
<dbReference type="InterPro" id="IPR001173">
    <property type="entry name" value="Glyco_trans_2-like"/>
</dbReference>
<evidence type="ECO:0000256" key="5">
    <source>
        <dbReference type="ARBA" id="ARBA00022676"/>
    </source>
</evidence>
<dbReference type="EC" id="2.4.1.-" evidence="17"/>
<comment type="pathway">
    <text evidence="3 17">Protein modification; protein glycosylation.</text>
</comment>
<keyword evidence="8" id="KW-0479">Metal-binding</keyword>
<name>A0A914BB95_PATMI</name>
<keyword evidence="15" id="KW-0325">Glycoprotein</keyword>
<dbReference type="Proteomes" id="UP000887568">
    <property type="component" value="Unplaced"/>
</dbReference>
<keyword evidence="16 17" id="KW-0464">Manganese</keyword>
<dbReference type="InterPro" id="IPR000772">
    <property type="entry name" value="Ricin_B_lectin"/>
</dbReference>
<dbReference type="PANTHER" id="PTHR11675">
    <property type="entry name" value="N-ACETYLGALACTOSAMINYLTRANSFERASE"/>
    <property type="match status" value="1"/>
</dbReference>
<protein>
    <recommendedName>
        <fullName evidence="17">Polypeptide N-acetylgalactosaminyltransferase</fullName>
        <ecNumber evidence="17">2.4.1.-</ecNumber>
    </recommendedName>
    <alternativeName>
        <fullName evidence="17">Protein-UDP acetylgalactosaminyltransferase</fullName>
    </alternativeName>
</protein>
<evidence type="ECO:0000256" key="3">
    <source>
        <dbReference type="ARBA" id="ARBA00004922"/>
    </source>
</evidence>
<comment type="subcellular location">
    <subcellularLocation>
        <location evidence="2 17">Golgi apparatus membrane</location>
        <topology evidence="2 17">Single-pass type II membrane protein</topology>
    </subcellularLocation>
</comment>
<dbReference type="GO" id="GO:0000139">
    <property type="term" value="C:Golgi membrane"/>
    <property type="evidence" value="ECO:0007669"/>
    <property type="project" value="UniProtKB-SubCell"/>
</dbReference>
<keyword evidence="10" id="KW-0735">Signal-anchor</keyword>
<evidence type="ECO:0000256" key="17">
    <source>
        <dbReference type="RuleBase" id="RU361242"/>
    </source>
</evidence>
<dbReference type="GO" id="GO:0004653">
    <property type="term" value="F:polypeptide N-acetylgalactosaminyltransferase activity"/>
    <property type="evidence" value="ECO:0007669"/>
    <property type="project" value="TreeGrafter"/>
</dbReference>
<dbReference type="SMART" id="SM00458">
    <property type="entry name" value="RICIN"/>
    <property type="match status" value="1"/>
</dbReference>
<keyword evidence="9 17" id="KW-0430">Lectin</keyword>
<dbReference type="InterPro" id="IPR029044">
    <property type="entry name" value="Nucleotide-diphossugar_trans"/>
</dbReference>
<dbReference type="RefSeq" id="XP_038073115.1">
    <property type="nucleotide sequence ID" value="XM_038217187.1"/>
</dbReference>
<evidence type="ECO:0000256" key="14">
    <source>
        <dbReference type="ARBA" id="ARBA00023157"/>
    </source>
</evidence>
<evidence type="ECO:0000256" key="6">
    <source>
        <dbReference type="ARBA" id="ARBA00022679"/>
    </source>
</evidence>
<dbReference type="OrthoDB" id="6072411at2759"/>
<dbReference type="SUPFAM" id="SSF53448">
    <property type="entry name" value="Nucleotide-diphospho-sugar transferases"/>
    <property type="match status" value="1"/>
</dbReference>
<feature type="domain" description="Ricin B lectin" evidence="19">
    <location>
        <begin position="516"/>
        <end position="637"/>
    </location>
</feature>
<evidence type="ECO:0000313" key="21">
    <source>
        <dbReference type="Proteomes" id="UP000887568"/>
    </source>
</evidence>
<evidence type="ECO:0000256" key="7">
    <source>
        <dbReference type="ARBA" id="ARBA00022692"/>
    </source>
</evidence>
<evidence type="ECO:0000256" key="12">
    <source>
        <dbReference type="ARBA" id="ARBA00023034"/>
    </source>
</evidence>
<dbReference type="GO" id="GO:0030246">
    <property type="term" value="F:carbohydrate binding"/>
    <property type="evidence" value="ECO:0007669"/>
    <property type="project" value="UniProtKB-KW"/>
</dbReference>
<keyword evidence="5 17" id="KW-0328">Glycosyltransferase</keyword>
<evidence type="ECO:0000256" key="8">
    <source>
        <dbReference type="ARBA" id="ARBA00022723"/>
    </source>
</evidence>
<dbReference type="Gene3D" id="2.80.10.50">
    <property type="match status" value="1"/>
</dbReference>
<comment type="cofactor">
    <cofactor evidence="1 17">
        <name>Mn(2+)</name>
        <dbReference type="ChEBI" id="CHEBI:29035"/>
    </cofactor>
</comment>
<dbReference type="InterPro" id="IPR035992">
    <property type="entry name" value="Ricin_B-like_lectins"/>
</dbReference>
<dbReference type="PROSITE" id="PS50231">
    <property type="entry name" value="RICIN_B_LECTIN"/>
    <property type="match status" value="1"/>
</dbReference>
<dbReference type="GO" id="GO:0006493">
    <property type="term" value="P:protein O-linked glycosylation"/>
    <property type="evidence" value="ECO:0007669"/>
    <property type="project" value="TreeGrafter"/>
</dbReference>
<evidence type="ECO:0000256" key="10">
    <source>
        <dbReference type="ARBA" id="ARBA00022968"/>
    </source>
</evidence>
<evidence type="ECO:0000256" key="16">
    <source>
        <dbReference type="ARBA" id="ARBA00023211"/>
    </source>
</evidence>
<dbReference type="InterPro" id="IPR045885">
    <property type="entry name" value="GalNAc-T"/>
</dbReference>
<keyword evidence="6 17" id="KW-0808">Transferase</keyword>
<evidence type="ECO:0000256" key="4">
    <source>
        <dbReference type="ARBA" id="ARBA00005680"/>
    </source>
</evidence>
<dbReference type="CDD" id="cd23437">
    <property type="entry name" value="beta-trefoil_Ricin_GALNT7"/>
    <property type="match status" value="1"/>
</dbReference>
<dbReference type="AlphaFoldDB" id="A0A914BB95"/>
<keyword evidence="7" id="KW-0812">Transmembrane</keyword>
<evidence type="ECO:0000256" key="11">
    <source>
        <dbReference type="ARBA" id="ARBA00022989"/>
    </source>
</evidence>
<evidence type="ECO:0000256" key="2">
    <source>
        <dbReference type="ARBA" id="ARBA00004323"/>
    </source>
</evidence>
<dbReference type="CDD" id="cd02510">
    <property type="entry name" value="pp-GalNAc-T"/>
    <property type="match status" value="1"/>
</dbReference>
<dbReference type="GO" id="GO:0046872">
    <property type="term" value="F:metal ion binding"/>
    <property type="evidence" value="ECO:0007669"/>
    <property type="project" value="UniProtKB-KW"/>
</dbReference>